<keyword evidence="3" id="KW-0808">Transferase</keyword>
<sequence>MSQPSNYCVESPPEVVVVMVPLPAQGHLNQLLQLSRIISTRGIPVHFIGSSTHNRQAKDRVHGWDPSTTPNLHFHDFQLLTDQIVTPPPDPHASTKFPAHLLPTFQAGVQFREPLAQLLRALSTTNRRVTVVYDTLMGFAAREASFISNAEAYSFVACSAFSVLHFIWEMMGQPAPDQGGLFPEELPWISFEDCFSDGVTDFITKNSQWSHLCCAGSIYDTCNAIEGKFVNLIAQTQPDKKLWAIGPFNPVTFDSSPGSSRHCCLEWLDKQPPDSVIYVSFGTTTSLSDDQIAELAIGLERSEQRFIWVLRDADRGDIYTEEGRKPQLSDGFEDRIKGVGMKLMVLDEGKVTRKNASELRTNIREAMSEGGTSAIQLEAFLSHISR</sequence>
<dbReference type="InterPro" id="IPR058980">
    <property type="entry name" value="Glyco_transf_N"/>
</dbReference>
<dbReference type="AlphaFoldDB" id="A0A7J6WC58"/>
<protein>
    <submittedName>
        <fullName evidence="3">Zeatin o-glucosyltransferase</fullName>
    </submittedName>
</protein>
<keyword evidence="4" id="KW-1185">Reference proteome</keyword>
<dbReference type="SUPFAM" id="SSF53756">
    <property type="entry name" value="UDP-Glycosyltransferase/glycogen phosphorylase"/>
    <property type="match status" value="1"/>
</dbReference>
<dbReference type="PANTHER" id="PTHR48044:SF22">
    <property type="entry name" value="GLYCOSYLTRANSFERASE"/>
    <property type="match status" value="1"/>
</dbReference>
<name>A0A7J6WC58_THATH</name>
<dbReference type="EMBL" id="JABWDY010018605">
    <property type="protein sequence ID" value="KAF5194517.1"/>
    <property type="molecule type" value="Genomic_DNA"/>
</dbReference>
<organism evidence="3 4">
    <name type="scientific">Thalictrum thalictroides</name>
    <name type="common">Rue-anemone</name>
    <name type="synonym">Anemone thalictroides</name>
    <dbReference type="NCBI Taxonomy" id="46969"/>
    <lineage>
        <taxon>Eukaryota</taxon>
        <taxon>Viridiplantae</taxon>
        <taxon>Streptophyta</taxon>
        <taxon>Embryophyta</taxon>
        <taxon>Tracheophyta</taxon>
        <taxon>Spermatophyta</taxon>
        <taxon>Magnoliopsida</taxon>
        <taxon>Ranunculales</taxon>
        <taxon>Ranunculaceae</taxon>
        <taxon>Thalictroideae</taxon>
        <taxon>Thalictrum</taxon>
    </lineage>
</organism>
<evidence type="ECO:0000256" key="1">
    <source>
        <dbReference type="ARBA" id="ARBA00009995"/>
    </source>
</evidence>
<dbReference type="FunFam" id="3.40.50.2000:FF:000238">
    <property type="entry name" value="Glycosyltransferase"/>
    <property type="match status" value="1"/>
</dbReference>
<dbReference type="PANTHER" id="PTHR48044">
    <property type="entry name" value="GLYCOSYLTRANSFERASE"/>
    <property type="match status" value="1"/>
</dbReference>
<evidence type="ECO:0000259" key="2">
    <source>
        <dbReference type="Pfam" id="PF26168"/>
    </source>
</evidence>
<feature type="domain" description="Glycosyltransferase N-terminal" evidence="2">
    <location>
        <begin position="14"/>
        <end position="250"/>
    </location>
</feature>
<dbReference type="Pfam" id="PF26168">
    <property type="entry name" value="Glyco_transf_N"/>
    <property type="match status" value="1"/>
</dbReference>
<gene>
    <name evidence="3" type="ORF">FRX31_015896</name>
</gene>
<dbReference type="Gene3D" id="3.40.50.2000">
    <property type="entry name" value="Glycogen Phosphorylase B"/>
    <property type="match status" value="2"/>
</dbReference>
<comment type="similarity">
    <text evidence="1">Belongs to the UDP-glycosyltransferase family.</text>
</comment>
<dbReference type="GO" id="GO:0008194">
    <property type="term" value="F:UDP-glycosyltransferase activity"/>
    <property type="evidence" value="ECO:0007669"/>
    <property type="project" value="UniProtKB-ARBA"/>
</dbReference>
<reference evidence="3 4" key="1">
    <citation type="submission" date="2020-06" db="EMBL/GenBank/DDBJ databases">
        <title>Transcriptomic and genomic resources for Thalictrum thalictroides and T. hernandezii: Facilitating candidate gene discovery in an emerging model plant lineage.</title>
        <authorList>
            <person name="Arias T."/>
            <person name="Riano-Pachon D.M."/>
            <person name="Di Stilio V.S."/>
        </authorList>
    </citation>
    <scope>NUCLEOTIDE SEQUENCE [LARGE SCALE GENOMIC DNA]</scope>
    <source>
        <strain evidence="4">cv. WT478/WT964</strain>
        <tissue evidence="3">Leaves</tissue>
    </source>
</reference>
<comment type="caution">
    <text evidence="3">The sequence shown here is derived from an EMBL/GenBank/DDBJ whole genome shotgun (WGS) entry which is preliminary data.</text>
</comment>
<proteinExistence type="inferred from homology"/>
<evidence type="ECO:0000313" key="3">
    <source>
        <dbReference type="EMBL" id="KAF5194517.1"/>
    </source>
</evidence>
<evidence type="ECO:0000313" key="4">
    <source>
        <dbReference type="Proteomes" id="UP000554482"/>
    </source>
</evidence>
<dbReference type="OrthoDB" id="5835829at2759"/>
<dbReference type="Proteomes" id="UP000554482">
    <property type="component" value="Unassembled WGS sequence"/>
</dbReference>
<accession>A0A7J6WC58</accession>